<dbReference type="RefSeq" id="WP_132424958.1">
    <property type="nucleotide sequence ID" value="NZ_SMFZ01000001.1"/>
</dbReference>
<evidence type="ECO:0000256" key="3">
    <source>
        <dbReference type="ARBA" id="ARBA00022960"/>
    </source>
</evidence>
<proteinExistence type="predicted"/>
<sequence length="389" mass="41155">MRRLLIIAIALIGVLGVATAVAVAAGRPGLDGAVSAPASTDATVTYEPTAGATNVSPATPVTVRADGGTLDQIALRDPQGDPVEGQLNADRTAWTASEPLDYDTVYTWSGRATGADNVPVPVEGTVSTVAPRDTVRGTLNIGDDRTVGVAAPIEIQFDTTVQDKAAVEKALKVTTSRPVEGAWAWLPDENGGSRIHWRPKQYWPSGTKVDVDAPLLGVPFGGGDYGRENLSTSFTIGRAQVVKADTKSFQMVVMRDGKQAASYPASYGLASDPNRNTRSGIHVVSEKFTDKRMTSAQYGYDVQEKWAVRMSNNGEFIHANPASASAQGSSNVTHGCVNLSLADAKAYYDTALYGDPVEVTGTPVQLSPADGDISDWTIPWEQWKGMSAL</sequence>
<dbReference type="CDD" id="cd16913">
    <property type="entry name" value="YkuD_like"/>
    <property type="match status" value="1"/>
</dbReference>
<evidence type="ECO:0000256" key="6">
    <source>
        <dbReference type="ARBA" id="ARBA00023316"/>
    </source>
</evidence>
<dbReference type="PANTHER" id="PTHR30582:SF2">
    <property type="entry name" value="L,D-TRANSPEPTIDASE YCIB-RELATED"/>
    <property type="match status" value="1"/>
</dbReference>
<evidence type="ECO:0000256" key="1">
    <source>
        <dbReference type="ARBA" id="ARBA00004752"/>
    </source>
</evidence>
<dbReference type="PANTHER" id="PTHR30582">
    <property type="entry name" value="L,D-TRANSPEPTIDASE"/>
    <property type="match status" value="1"/>
</dbReference>
<name>A0A4R1HW26_PSEEN</name>
<keyword evidence="10" id="KW-0449">Lipoprotein</keyword>
<keyword evidence="5" id="KW-0012">Acyltransferase</keyword>
<dbReference type="Gene3D" id="2.60.40.3780">
    <property type="match status" value="1"/>
</dbReference>
<evidence type="ECO:0000256" key="5">
    <source>
        <dbReference type="ARBA" id="ARBA00023315"/>
    </source>
</evidence>
<keyword evidence="6 7" id="KW-0961">Cell wall biogenesis/degradation</keyword>
<feature type="active site" description="Nucleophile" evidence="7">
    <location>
        <position position="336"/>
    </location>
</feature>
<evidence type="ECO:0000256" key="4">
    <source>
        <dbReference type="ARBA" id="ARBA00022984"/>
    </source>
</evidence>
<gene>
    <name evidence="10" type="ORF">EV378_2793</name>
</gene>
<dbReference type="InterPro" id="IPR050979">
    <property type="entry name" value="LD-transpeptidase"/>
</dbReference>
<evidence type="ECO:0000256" key="2">
    <source>
        <dbReference type="ARBA" id="ARBA00022679"/>
    </source>
</evidence>
<keyword evidence="8" id="KW-0732">Signal</keyword>
<evidence type="ECO:0000259" key="9">
    <source>
        <dbReference type="PROSITE" id="PS52029"/>
    </source>
</evidence>
<dbReference type="SUPFAM" id="SSF141523">
    <property type="entry name" value="L,D-transpeptidase catalytic domain-like"/>
    <property type="match status" value="1"/>
</dbReference>
<dbReference type="InterPro" id="IPR005490">
    <property type="entry name" value="LD_TPept_cat_dom"/>
</dbReference>
<keyword evidence="4 7" id="KW-0573">Peptidoglycan synthesis</keyword>
<dbReference type="Pfam" id="PF17964">
    <property type="entry name" value="Big_10"/>
    <property type="match status" value="1"/>
</dbReference>
<dbReference type="GO" id="GO:0016746">
    <property type="term" value="F:acyltransferase activity"/>
    <property type="evidence" value="ECO:0007669"/>
    <property type="project" value="UniProtKB-KW"/>
</dbReference>
<evidence type="ECO:0000256" key="7">
    <source>
        <dbReference type="PROSITE-ProRule" id="PRU01373"/>
    </source>
</evidence>
<reference evidence="10 11" key="1">
    <citation type="submission" date="2019-03" db="EMBL/GenBank/DDBJ databases">
        <title>Sequencing the genomes of 1000 actinobacteria strains.</title>
        <authorList>
            <person name="Klenk H.-P."/>
        </authorList>
    </citation>
    <scope>NUCLEOTIDE SEQUENCE [LARGE SCALE GENOMIC DNA]</scope>
    <source>
        <strain evidence="10 11">DSM 44969</strain>
    </source>
</reference>
<comment type="pathway">
    <text evidence="1 7">Cell wall biogenesis; peptidoglycan biosynthesis.</text>
</comment>
<keyword evidence="11" id="KW-1185">Reference proteome</keyword>
<evidence type="ECO:0000313" key="10">
    <source>
        <dbReference type="EMBL" id="TCK26947.1"/>
    </source>
</evidence>
<dbReference type="GO" id="GO:0071555">
    <property type="term" value="P:cell wall organization"/>
    <property type="evidence" value="ECO:0007669"/>
    <property type="project" value="UniProtKB-UniRule"/>
</dbReference>
<feature type="signal peptide" evidence="8">
    <location>
        <begin position="1"/>
        <end position="20"/>
    </location>
</feature>
<dbReference type="PROSITE" id="PS52029">
    <property type="entry name" value="LD_TPASE"/>
    <property type="match status" value="1"/>
</dbReference>
<dbReference type="InterPro" id="IPR038063">
    <property type="entry name" value="Transpep_catalytic_dom"/>
</dbReference>
<dbReference type="InterPro" id="IPR041280">
    <property type="entry name" value="Big_10"/>
</dbReference>
<keyword evidence="2" id="KW-0808">Transferase</keyword>
<dbReference type="EMBL" id="SMFZ01000001">
    <property type="protein sequence ID" value="TCK26947.1"/>
    <property type="molecule type" value="Genomic_DNA"/>
</dbReference>
<dbReference type="Gene3D" id="2.60.40.3710">
    <property type="match status" value="1"/>
</dbReference>
<feature type="active site" description="Proton donor/acceptor" evidence="7">
    <location>
        <position position="318"/>
    </location>
</feature>
<dbReference type="GO" id="GO:0018104">
    <property type="term" value="P:peptidoglycan-protein cross-linking"/>
    <property type="evidence" value="ECO:0007669"/>
    <property type="project" value="TreeGrafter"/>
</dbReference>
<dbReference type="GO" id="GO:0008360">
    <property type="term" value="P:regulation of cell shape"/>
    <property type="evidence" value="ECO:0007669"/>
    <property type="project" value="UniProtKB-UniRule"/>
</dbReference>
<evidence type="ECO:0000313" key="11">
    <source>
        <dbReference type="Proteomes" id="UP000295560"/>
    </source>
</evidence>
<organism evidence="10 11">
    <name type="scientific">Pseudonocardia endophytica</name>
    <dbReference type="NCBI Taxonomy" id="401976"/>
    <lineage>
        <taxon>Bacteria</taxon>
        <taxon>Bacillati</taxon>
        <taxon>Actinomycetota</taxon>
        <taxon>Actinomycetes</taxon>
        <taxon>Pseudonocardiales</taxon>
        <taxon>Pseudonocardiaceae</taxon>
        <taxon>Pseudonocardia</taxon>
    </lineage>
</organism>
<dbReference type="Proteomes" id="UP000295560">
    <property type="component" value="Unassembled WGS sequence"/>
</dbReference>
<evidence type="ECO:0000256" key="8">
    <source>
        <dbReference type="SAM" id="SignalP"/>
    </source>
</evidence>
<comment type="caution">
    <text evidence="10">The sequence shown here is derived from an EMBL/GenBank/DDBJ whole genome shotgun (WGS) entry which is preliminary data.</text>
</comment>
<keyword evidence="3 7" id="KW-0133">Cell shape</keyword>
<dbReference type="AlphaFoldDB" id="A0A4R1HW26"/>
<dbReference type="OrthoDB" id="5242354at2"/>
<dbReference type="GO" id="GO:0071972">
    <property type="term" value="F:peptidoglycan L,D-transpeptidase activity"/>
    <property type="evidence" value="ECO:0007669"/>
    <property type="project" value="TreeGrafter"/>
</dbReference>
<feature type="chain" id="PRO_5020577222" evidence="8">
    <location>
        <begin position="21"/>
        <end position="389"/>
    </location>
</feature>
<dbReference type="CDD" id="cd13432">
    <property type="entry name" value="LDT_IgD_like_2"/>
    <property type="match status" value="1"/>
</dbReference>
<accession>A0A4R1HW26</accession>
<dbReference type="GO" id="GO:0005576">
    <property type="term" value="C:extracellular region"/>
    <property type="evidence" value="ECO:0007669"/>
    <property type="project" value="TreeGrafter"/>
</dbReference>
<dbReference type="UniPathway" id="UPA00219"/>
<protein>
    <submittedName>
        <fullName evidence="10">Lipoprotein-anchoring transpeptidase ErfK/SrfK</fullName>
    </submittedName>
</protein>
<feature type="domain" description="L,D-TPase catalytic" evidence="9">
    <location>
        <begin position="240"/>
        <end position="360"/>
    </location>
</feature>
<dbReference type="Pfam" id="PF03734">
    <property type="entry name" value="YkuD"/>
    <property type="match status" value="1"/>
</dbReference>
<dbReference type="Gene3D" id="2.40.440.10">
    <property type="entry name" value="L,D-transpeptidase catalytic domain-like"/>
    <property type="match status" value="1"/>
</dbReference>